<gene>
    <name evidence="2" type="ORF">GCM10025781_16560</name>
</gene>
<feature type="compositionally biased region" description="Basic and acidic residues" evidence="1">
    <location>
        <begin position="52"/>
        <end position="63"/>
    </location>
</feature>
<evidence type="ECO:0000313" key="3">
    <source>
        <dbReference type="Proteomes" id="UP001501446"/>
    </source>
</evidence>
<feature type="region of interest" description="Disordered" evidence="1">
    <location>
        <begin position="1"/>
        <end position="26"/>
    </location>
</feature>
<protein>
    <submittedName>
        <fullName evidence="2">Uncharacterized protein</fullName>
    </submittedName>
</protein>
<keyword evidence="3" id="KW-1185">Reference proteome</keyword>
<evidence type="ECO:0000256" key="1">
    <source>
        <dbReference type="SAM" id="MobiDB-lite"/>
    </source>
</evidence>
<evidence type="ECO:0000313" key="2">
    <source>
        <dbReference type="EMBL" id="GAA4699101.1"/>
    </source>
</evidence>
<accession>A0ABP8X5J4</accession>
<proteinExistence type="predicted"/>
<dbReference type="EMBL" id="BAABLN010000023">
    <property type="protein sequence ID" value="GAA4699101.1"/>
    <property type="molecule type" value="Genomic_DNA"/>
</dbReference>
<reference evidence="3" key="1">
    <citation type="journal article" date="2019" name="Int. J. Syst. Evol. Microbiol.">
        <title>The Global Catalogue of Microorganisms (GCM) 10K type strain sequencing project: providing services to taxonomists for standard genome sequencing and annotation.</title>
        <authorList>
            <consortium name="The Broad Institute Genomics Platform"/>
            <consortium name="The Broad Institute Genome Sequencing Center for Infectious Disease"/>
            <person name="Wu L."/>
            <person name="Ma J."/>
        </authorList>
    </citation>
    <scope>NUCLEOTIDE SEQUENCE [LARGE SCALE GENOMIC DNA]</scope>
    <source>
        <strain evidence="3">JCM 18958</strain>
    </source>
</reference>
<organism evidence="2 3">
    <name type="scientific">Kocuria gwangalliensis</name>
    <dbReference type="NCBI Taxonomy" id="501592"/>
    <lineage>
        <taxon>Bacteria</taxon>
        <taxon>Bacillati</taxon>
        <taxon>Actinomycetota</taxon>
        <taxon>Actinomycetes</taxon>
        <taxon>Micrococcales</taxon>
        <taxon>Micrococcaceae</taxon>
        <taxon>Kocuria</taxon>
    </lineage>
</organism>
<name>A0ABP8X5J4_9MICC</name>
<sequence length="92" mass="10352">MRLHAPHDSVPQNEVEEPAENIHIQHPPDSIRAITHVEVGLGQRPPKLVTHEERSIVRDETGGQRKGGTLRHLLRVPPQRDPTRSGLLSRES</sequence>
<comment type="caution">
    <text evidence="2">The sequence shown here is derived from an EMBL/GenBank/DDBJ whole genome shotgun (WGS) entry which is preliminary data.</text>
</comment>
<feature type="region of interest" description="Disordered" evidence="1">
    <location>
        <begin position="52"/>
        <end position="92"/>
    </location>
</feature>
<dbReference type="Proteomes" id="UP001501446">
    <property type="component" value="Unassembled WGS sequence"/>
</dbReference>